<proteinExistence type="predicted"/>
<protein>
    <submittedName>
        <fullName evidence="2">Uncharacterized protein</fullName>
    </submittedName>
</protein>
<reference evidence="3" key="1">
    <citation type="submission" date="2017-09" db="EMBL/GenBank/DDBJ databases">
        <title>Depth-based differentiation of microbial function through sediment-hosted aquifers and enrichment of novel symbionts in the deep terrestrial subsurface.</title>
        <authorList>
            <person name="Probst A.J."/>
            <person name="Ladd B."/>
            <person name="Jarett J.K."/>
            <person name="Geller-Mcgrath D.E."/>
            <person name="Sieber C.M.K."/>
            <person name="Emerson J.B."/>
            <person name="Anantharaman K."/>
            <person name="Thomas B.C."/>
            <person name="Malmstrom R."/>
            <person name="Stieglmeier M."/>
            <person name="Klingl A."/>
            <person name="Woyke T."/>
            <person name="Ryan C.M."/>
            <person name="Banfield J.F."/>
        </authorList>
    </citation>
    <scope>NUCLEOTIDE SEQUENCE [LARGE SCALE GENOMIC DNA]</scope>
</reference>
<feature type="region of interest" description="Disordered" evidence="1">
    <location>
        <begin position="1"/>
        <end position="36"/>
    </location>
</feature>
<evidence type="ECO:0000313" key="2">
    <source>
        <dbReference type="EMBL" id="PIZ88686.1"/>
    </source>
</evidence>
<dbReference type="AlphaFoldDB" id="A0A2M7UXI6"/>
<dbReference type="Proteomes" id="UP000230760">
    <property type="component" value="Unassembled WGS sequence"/>
</dbReference>
<organism evidence="2 3">
    <name type="scientific">Candidatus Nealsonbacteria bacterium CG_4_10_14_0_2_um_filter_38_17</name>
    <dbReference type="NCBI Taxonomy" id="1974680"/>
    <lineage>
        <taxon>Bacteria</taxon>
        <taxon>Candidatus Nealsoniibacteriota</taxon>
    </lineage>
</organism>
<evidence type="ECO:0000313" key="3">
    <source>
        <dbReference type="Proteomes" id="UP000230760"/>
    </source>
</evidence>
<evidence type="ECO:0000256" key="1">
    <source>
        <dbReference type="SAM" id="MobiDB-lite"/>
    </source>
</evidence>
<sequence>MSILSKNPLGSNRPSFTRRTKPAPPPPPPEGIFGKNPWMERKKLKDALRRDTGIIPKSYRKYKVPKERLALEEEFGKRARDYVYKKDVEKRIKDLEKTARWGTRNPNERIKLEEKARYLRRLLNG</sequence>
<dbReference type="EMBL" id="PFPB01000059">
    <property type="protein sequence ID" value="PIZ88686.1"/>
    <property type="molecule type" value="Genomic_DNA"/>
</dbReference>
<name>A0A2M7UXI6_9BACT</name>
<accession>A0A2M7UXI6</accession>
<comment type="caution">
    <text evidence="2">The sequence shown here is derived from an EMBL/GenBank/DDBJ whole genome shotgun (WGS) entry which is preliminary data.</text>
</comment>
<feature type="compositionally biased region" description="Polar residues" evidence="1">
    <location>
        <begin position="1"/>
        <end position="15"/>
    </location>
</feature>
<gene>
    <name evidence="2" type="ORF">COX90_03225</name>
</gene>